<evidence type="ECO:0000313" key="2">
    <source>
        <dbReference type="EMBL" id="KAF0918643.1"/>
    </source>
</evidence>
<protein>
    <submittedName>
        <fullName evidence="2">Uncharacterized protein</fullName>
    </submittedName>
</protein>
<evidence type="ECO:0000256" key="1">
    <source>
        <dbReference type="SAM" id="MobiDB-lite"/>
    </source>
</evidence>
<proteinExistence type="predicted"/>
<keyword evidence="3" id="KW-1185">Reference proteome</keyword>
<evidence type="ECO:0000313" key="3">
    <source>
        <dbReference type="Proteomes" id="UP000479710"/>
    </source>
</evidence>
<dbReference type="AlphaFoldDB" id="A0A6G1E3Y1"/>
<sequence length="70" mass="7540">MAHDTEASGSSWASRDLKPEAEEAGPEEQPMPGEGDARSTSAMKKMKTTPSPERHPFAGSPWGFTSPKPR</sequence>
<feature type="region of interest" description="Disordered" evidence="1">
    <location>
        <begin position="1"/>
        <end position="70"/>
    </location>
</feature>
<dbReference type="EMBL" id="SPHZ02000005">
    <property type="protein sequence ID" value="KAF0918643.1"/>
    <property type="molecule type" value="Genomic_DNA"/>
</dbReference>
<comment type="caution">
    <text evidence="2">The sequence shown here is derived from an EMBL/GenBank/DDBJ whole genome shotgun (WGS) entry which is preliminary data.</text>
</comment>
<gene>
    <name evidence="2" type="ORF">E2562_025577</name>
</gene>
<reference evidence="2 3" key="1">
    <citation type="submission" date="2019-11" db="EMBL/GenBank/DDBJ databases">
        <title>Whole genome sequence of Oryza granulata.</title>
        <authorList>
            <person name="Li W."/>
        </authorList>
    </citation>
    <scope>NUCLEOTIDE SEQUENCE [LARGE SCALE GENOMIC DNA]</scope>
    <source>
        <strain evidence="3">cv. Menghai</strain>
        <tissue evidence="2">Leaf</tissue>
    </source>
</reference>
<dbReference type="Proteomes" id="UP000479710">
    <property type="component" value="Unassembled WGS sequence"/>
</dbReference>
<name>A0A6G1E3Y1_9ORYZ</name>
<organism evidence="2 3">
    <name type="scientific">Oryza meyeriana var. granulata</name>
    <dbReference type="NCBI Taxonomy" id="110450"/>
    <lineage>
        <taxon>Eukaryota</taxon>
        <taxon>Viridiplantae</taxon>
        <taxon>Streptophyta</taxon>
        <taxon>Embryophyta</taxon>
        <taxon>Tracheophyta</taxon>
        <taxon>Spermatophyta</taxon>
        <taxon>Magnoliopsida</taxon>
        <taxon>Liliopsida</taxon>
        <taxon>Poales</taxon>
        <taxon>Poaceae</taxon>
        <taxon>BOP clade</taxon>
        <taxon>Oryzoideae</taxon>
        <taxon>Oryzeae</taxon>
        <taxon>Oryzinae</taxon>
        <taxon>Oryza</taxon>
        <taxon>Oryza meyeriana</taxon>
    </lineage>
</organism>
<accession>A0A6G1E3Y1</accession>